<name>A0A7T8IWC3_9CAUD</name>
<evidence type="ECO:0000313" key="1">
    <source>
        <dbReference type="EMBL" id="QQO90813.1"/>
    </source>
</evidence>
<reference evidence="1 2" key="1">
    <citation type="submission" date="2020-11" db="EMBL/GenBank/DDBJ databases">
        <authorList>
            <person name="Joergensen J.B."/>
            <person name="Djurhuus A.M."/>
            <person name="Carstens A.B."/>
            <person name="Kot W."/>
            <person name="Neve H."/>
            <person name="Morris C.E."/>
            <person name="Hansen L.H."/>
        </authorList>
    </citation>
    <scope>NUCLEOTIDE SEQUENCE [LARGE SCALE GENOMIC DNA]</scope>
</reference>
<accession>A0A7T8IWC3</accession>
<dbReference type="EMBL" id="MW286266">
    <property type="protein sequence ID" value="QQO90813.1"/>
    <property type="molecule type" value="Genomic_DNA"/>
</dbReference>
<proteinExistence type="predicted"/>
<protein>
    <submittedName>
        <fullName evidence="1">Putative Rz-like protein</fullName>
    </submittedName>
</protein>
<dbReference type="Proteomes" id="UP000595692">
    <property type="component" value="Segment"/>
</dbReference>
<evidence type="ECO:0000313" key="2">
    <source>
        <dbReference type="Proteomes" id="UP000595692"/>
    </source>
</evidence>
<organism evidence="1 2">
    <name type="scientific">Pseudomonas phage Bertil</name>
    <dbReference type="NCBI Taxonomy" id="2801385"/>
    <lineage>
        <taxon>Viruses</taxon>
        <taxon>Duplodnaviria</taxon>
        <taxon>Heunggongvirae</taxon>
        <taxon>Uroviricota</taxon>
        <taxon>Caudoviricetes</taxon>
        <taxon>Autographivirales</taxon>
        <taxon>Autoscriptoviridae</taxon>
        <taxon>Bertilvirus</taxon>
        <taxon>Bertilvirus bertil</taxon>
    </lineage>
</organism>
<sequence length="97" mass="10458">MKGTLIAVALCIVLALTTVYFAVQASSARGERDEAVAALTAAKKRTQTIQVGVQKSTNASQKARQEVKEKLDAVPEFRDTAVPVPVVDSLCQRLRCK</sequence>
<keyword evidence="2" id="KW-1185">Reference proteome</keyword>